<keyword evidence="3 9" id="KW-0436">Ligase</keyword>
<evidence type="ECO:0000256" key="7">
    <source>
        <dbReference type="ARBA" id="ARBA00023146"/>
    </source>
</evidence>
<feature type="short sequence motif" description="'KMSKS' region" evidence="9">
    <location>
        <begin position="728"/>
        <end position="732"/>
    </location>
</feature>
<dbReference type="FunFam" id="3.40.50.620:FF:000060">
    <property type="entry name" value="Leucine--tRNA ligase"/>
    <property type="match status" value="1"/>
</dbReference>
<dbReference type="PRINTS" id="PR00985">
    <property type="entry name" value="TRNASYNTHLEU"/>
</dbReference>
<evidence type="ECO:0000259" key="11">
    <source>
        <dbReference type="Pfam" id="PF08264"/>
    </source>
</evidence>
<evidence type="ECO:0000256" key="2">
    <source>
        <dbReference type="ARBA" id="ARBA00022490"/>
    </source>
</evidence>
<keyword evidence="5 9" id="KW-0067">ATP-binding</keyword>
<dbReference type="PANTHER" id="PTHR43740">
    <property type="entry name" value="LEUCYL-TRNA SYNTHETASE"/>
    <property type="match status" value="1"/>
</dbReference>
<organism evidence="14 15">
    <name type="scientific">Corynebacterium choanae</name>
    <dbReference type="NCBI Taxonomy" id="1862358"/>
    <lineage>
        <taxon>Bacteria</taxon>
        <taxon>Bacillati</taxon>
        <taxon>Actinomycetota</taxon>
        <taxon>Actinomycetes</taxon>
        <taxon>Mycobacteriales</taxon>
        <taxon>Corynebacteriaceae</taxon>
        <taxon>Corynebacterium</taxon>
    </lineage>
</organism>
<dbReference type="GO" id="GO:0004823">
    <property type="term" value="F:leucine-tRNA ligase activity"/>
    <property type="evidence" value="ECO:0007669"/>
    <property type="project" value="UniProtKB-UniRule"/>
</dbReference>
<dbReference type="EMBL" id="CP033896">
    <property type="protein sequence ID" value="AZA14684.1"/>
    <property type="molecule type" value="Genomic_DNA"/>
</dbReference>
<feature type="binding site" evidence="9">
    <location>
        <position position="731"/>
    </location>
    <ligand>
        <name>ATP</name>
        <dbReference type="ChEBI" id="CHEBI:30616"/>
    </ligand>
</feature>
<reference evidence="14 15" key="1">
    <citation type="submission" date="2018-11" db="EMBL/GenBank/DDBJ databases">
        <authorList>
            <person name="Kleinhagauer T."/>
            <person name="Glaeser S.P."/>
            <person name="Spergser J."/>
            <person name="Ruckert C."/>
            <person name="Kaempfer P."/>
            <person name="Busse H.-J."/>
        </authorList>
    </citation>
    <scope>NUCLEOTIDE SEQUENCE [LARGE SCALE GENOMIC DNA]</scope>
    <source>
        <strain evidence="14 15">200CH</strain>
    </source>
</reference>
<evidence type="ECO:0000256" key="3">
    <source>
        <dbReference type="ARBA" id="ARBA00022598"/>
    </source>
</evidence>
<evidence type="ECO:0000256" key="5">
    <source>
        <dbReference type="ARBA" id="ARBA00022840"/>
    </source>
</evidence>
<keyword evidence="2 9" id="KW-0963">Cytoplasm</keyword>
<evidence type="ECO:0000259" key="12">
    <source>
        <dbReference type="Pfam" id="PF09334"/>
    </source>
</evidence>
<dbReference type="GO" id="GO:0006429">
    <property type="term" value="P:leucyl-tRNA aminoacylation"/>
    <property type="evidence" value="ECO:0007669"/>
    <property type="project" value="UniProtKB-UniRule"/>
</dbReference>
<sequence length="959" mass="106607">MTTPSDNPAYRYTPDLASTIEHKWQQYWQDNATFASPNPVGDLAPADGAAVPAKKLFVQDMFPFPSGVGLHVGHPLGYIATDAYGRFHRMLGWNVLHTMGYDAFGLPAEQYAIQTGTHPAVKTKESIDNMQRQLDLLGFAHDKRRSFATTDPDYYRWTQWIFLTIFNSWFDPETQVARPIAELLPLLESGDRPIPADLVEQFGTDDYSTLSKVQQAAVVDEYRLVYRASTTVNWCPGLGTVLANEEVTADGRSERGDFPVFRKTLTQWMMRITAYADRLVDDLAYLDWPEKVKAMQQNWIGRSVGAQVKFAAGEGHTIEVFTTRPDTLFGATYMVLAPEHELVDELVSTGTGSYDGIDSRWTFGQADPASAVAAYRASIAAKSDLERQENKDKTGVFLGAYATNPVNGEQIPVFIADYVLTGYGTGAIMAVPAHDSRDYAFAQAFGLPIREVVAGGNIDEAPFTDPGVSVNSANEQGLDLNGKAKQEAIAAAVAWLVEHDLGQEKVQYKLRDWLFARQRYWGEPFPIVYDENGLAHGLDAAMLPVNLPELADYKPVSFDPDDKDSSPQPPLAKAKEWVEVELDLGDGLKPYTRDTNVMPQWAGSSWYQLRYIDPTNEEMFCDKDNEAYWSGPRPELHGPQDPGGVDLYVGGVEHAVLHLLYSRFWHKILFDLGYVTSKEPYRRLFNQGYIQAHAYRDARGVYVPAAEVEERDGQYFFNGEPVTQEYGKMGKSLKNAIAPDEFCEEYGADTLRVYEMSMGPLEASKPWATKDVIGAQRFLQRLWRLAVDETSGEVTVTDGALTDDDLKMLHRTIAGVRDDYSGLRLNTVVAKLIEFVNYVTKTYPGKAPRALVEPAVVMLAPIAPHIAEELYHRLGGAADTITYVSFPEADEQYLVDDTIQMPVQINGKVRATVEVPADADKDALLEAALANDKIAGYVDGKTVVKTIVVPGRIINIVVK</sequence>
<dbReference type="SUPFAM" id="SSF50677">
    <property type="entry name" value="ValRS/IleRS/LeuRS editing domain"/>
    <property type="match status" value="1"/>
</dbReference>
<dbReference type="FunFam" id="3.90.740.10:FF:000017">
    <property type="entry name" value="Leucine--tRNA ligase"/>
    <property type="match status" value="1"/>
</dbReference>
<dbReference type="FunFam" id="1.10.730.10:FF:000011">
    <property type="entry name" value="Leucine--tRNA ligase chloroplastic/mitochondrial"/>
    <property type="match status" value="1"/>
</dbReference>
<evidence type="ECO:0000256" key="6">
    <source>
        <dbReference type="ARBA" id="ARBA00022917"/>
    </source>
</evidence>
<dbReference type="OrthoDB" id="9810365at2"/>
<dbReference type="Pfam" id="PF08264">
    <property type="entry name" value="Anticodon_1"/>
    <property type="match status" value="1"/>
</dbReference>
<dbReference type="AlphaFoldDB" id="A0A3G6JEX2"/>
<dbReference type="Proteomes" id="UP000269019">
    <property type="component" value="Chromosome"/>
</dbReference>
<gene>
    <name evidence="9 14" type="primary">leuS</name>
    <name evidence="14" type="ORF">CCHOA_11565</name>
</gene>
<dbReference type="Pfam" id="PF13603">
    <property type="entry name" value="tRNA-synt_1_2"/>
    <property type="match status" value="1"/>
</dbReference>
<keyword evidence="7 9" id="KW-0030">Aminoacyl-tRNA synthetase</keyword>
<proteinExistence type="inferred from homology"/>
<dbReference type="Gene3D" id="3.40.50.620">
    <property type="entry name" value="HUPs"/>
    <property type="match status" value="3"/>
</dbReference>
<dbReference type="FunFam" id="3.10.20.590:FF:000001">
    <property type="entry name" value="Leucine--tRNA ligase"/>
    <property type="match status" value="1"/>
</dbReference>
<dbReference type="RefSeq" id="WP_123930363.1">
    <property type="nucleotide sequence ID" value="NZ_CP033896.1"/>
</dbReference>
<dbReference type="InterPro" id="IPR025709">
    <property type="entry name" value="Leu_tRNA-synth_edit"/>
</dbReference>
<protein>
    <recommendedName>
        <fullName evidence="9">Leucine--tRNA ligase</fullName>
        <ecNumber evidence="9">6.1.1.4</ecNumber>
    </recommendedName>
    <alternativeName>
        <fullName evidence="9">Leucyl-tRNA synthetase</fullName>
        <shortName evidence="9">LeuRS</shortName>
    </alternativeName>
</protein>
<evidence type="ECO:0000256" key="8">
    <source>
        <dbReference type="ARBA" id="ARBA00047469"/>
    </source>
</evidence>
<feature type="domain" description="Methionyl/Valyl/Leucyl/Isoleucyl-tRNA synthetase anticodon-binding" evidence="11">
    <location>
        <begin position="806"/>
        <end position="923"/>
    </location>
</feature>
<evidence type="ECO:0000259" key="13">
    <source>
        <dbReference type="Pfam" id="PF13603"/>
    </source>
</evidence>
<comment type="subcellular location">
    <subcellularLocation>
        <location evidence="9">Cytoplasm</location>
    </subcellularLocation>
</comment>
<dbReference type="InterPro" id="IPR009080">
    <property type="entry name" value="tRNAsynth_Ia_anticodon-bd"/>
</dbReference>
<dbReference type="InterPro" id="IPR015413">
    <property type="entry name" value="Methionyl/Leucyl_tRNA_Synth"/>
</dbReference>
<evidence type="ECO:0000256" key="9">
    <source>
        <dbReference type="HAMAP-Rule" id="MF_00049"/>
    </source>
</evidence>
<dbReference type="GO" id="GO:0002161">
    <property type="term" value="F:aminoacyl-tRNA deacylase activity"/>
    <property type="evidence" value="ECO:0007669"/>
    <property type="project" value="InterPro"/>
</dbReference>
<dbReference type="InterPro" id="IPR013155">
    <property type="entry name" value="M/V/L/I-tRNA-synth_anticd-bd"/>
</dbReference>
<dbReference type="FunFam" id="3.40.50.620:FF:000056">
    <property type="entry name" value="Leucine--tRNA ligase"/>
    <property type="match status" value="1"/>
</dbReference>
<comment type="similarity">
    <text evidence="1 9 10">Belongs to the class-I aminoacyl-tRNA synthetase family.</text>
</comment>
<dbReference type="PANTHER" id="PTHR43740:SF2">
    <property type="entry name" value="LEUCINE--TRNA LIGASE, MITOCHONDRIAL"/>
    <property type="match status" value="1"/>
</dbReference>
<evidence type="ECO:0000256" key="4">
    <source>
        <dbReference type="ARBA" id="ARBA00022741"/>
    </source>
</evidence>
<dbReference type="GO" id="GO:0005524">
    <property type="term" value="F:ATP binding"/>
    <property type="evidence" value="ECO:0007669"/>
    <property type="project" value="UniProtKB-UniRule"/>
</dbReference>
<evidence type="ECO:0000313" key="15">
    <source>
        <dbReference type="Proteomes" id="UP000269019"/>
    </source>
</evidence>
<dbReference type="SUPFAM" id="SSF47323">
    <property type="entry name" value="Anticodon-binding domain of a subclass of class I aminoacyl-tRNA synthetases"/>
    <property type="match status" value="1"/>
</dbReference>
<keyword evidence="15" id="KW-1185">Reference proteome</keyword>
<dbReference type="EC" id="6.1.1.4" evidence="9"/>
<feature type="domain" description="Leucyl-tRNA synthetase editing" evidence="13">
    <location>
        <begin position="297"/>
        <end position="486"/>
    </location>
</feature>
<dbReference type="InterPro" id="IPR014729">
    <property type="entry name" value="Rossmann-like_a/b/a_fold"/>
</dbReference>
<dbReference type="NCBIfam" id="TIGR00396">
    <property type="entry name" value="leuS_bact"/>
    <property type="match status" value="1"/>
</dbReference>
<dbReference type="CDD" id="cd07958">
    <property type="entry name" value="Anticodon_Ia_Leu_BEm"/>
    <property type="match status" value="1"/>
</dbReference>
<dbReference type="KEGG" id="ccho:CCHOA_11565"/>
<dbReference type="InterPro" id="IPR002302">
    <property type="entry name" value="Leu-tRNA-ligase"/>
</dbReference>
<evidence type="ECO:0000256" key="1">
    <source>
        <dbReference type="ARBA" id="ARBA00005594"/>
    </source>
</evidence>
<dbReference type="Gene3D" id="1.10.730.10">
    <property type="entry name" value="Isoleucyl-tRNA Synthetase, Domain 1"/>
    <property type="match status" value="2"/>
</dbReference>
<keyword evidence="6 9" id="KW-0648">Protein biosynthesis</keyword>
<evidence type="ECO:0000256" key="10">
    <source>
        <dbReference type="RuleBase" id="RU363039"/>
    </source>
</evidence>
<dbReference type="Pfam" id="PF09334">
    <property type="entry name" value="tRNA-synt_1g"/>
    <property type="match status" value="1"/>
</dbReference>
<dbReference type="HAMAP" id="MF_00049_B">
    <property type="entry name" value="Leu_tRNA_synth_B"/>
    <property type="match status" value="1"/>
</dbReference>
<dbReference type="InterPro" id="IPR009008">
    <property type="entry name" value="Val/Leu/Ile-tRNA-synth_edit"/>
</dbReference>
<dbReference type="SUPFAM" id="SSF52374">
    <property type="entry name" value="Nucleotidylyl transferase"/>
    <property type="match status" value="1"/>
</dbReference>
<dbReference type="GO" id="GO:0005829">
    <property type="term" value="C:cytosol"/>
    <property type="evidence" value="ECO:0007669"/>
    <property type="project" value="TreeGrafter"/>
</dbReference>
<dbReference type="FunFam" id="3.40.50.620:FF:000087">
    <property type="entry name" value="Leucine--tRNA ligase"/>
    <property type="match status" value="1"/>
</dbReference>
<accession>A0A3G6JEX2</accession>
<comment type="caution">
    <text evidence="9">Lacks conserved residue(s) required for the propagation of feature annotation.</text>
</comment>
<feature type="domain" description="Methionyl/Leucyl tRNA synthetase" evidence="12">
    <location>
        <begin position="63"/>
        <end position="165"/>
    </location>
</feature>
<comment type="catalytic activity">
    <reaction evidence="8 9">
        <text>tRNA(Leu) + L-leucine + ATP = L-leucyl-tRNA(Leu) + AMP + diphosphate</text>
        <dbReference type="Rhea" id="RHEA:11688"/>
        <dbReference type="Rhea" id="RHEA-COMP:9613"/>
        <dbReference type="Rhea" id="RHEA-COMP:9622"/>
        <dbReference type="ChEBI" id="CHEBI:30616"/>
        <dbReference type="ChEBI" id="CHEBI:33019"/>
        <dbReference type="ChEBI" id="CHEBI:57427"/>
        <dbReference type="ChEBI" id="CHEBI:78442"/>
        <dbReference type="ChEBI" id="CHEBI:78494"/>
        <dbReference type="ChEBI" id="CHEBI:456215"/>
        <dbReference type="EC" id="6.1.1.4"/>
    </reaction>
</comment>
<name>A0A3G6JEX2_9CORY</name>
<keyword evidence="4 9" id="KW-0547">Nucleotide-binding</keyword>
<evidence type="ECO:0000313" key="14">
    <source>
        <dbReference type="EMBL" id="AZA14684.1"/>
    </source>
</evidence>